<dbReference type="AlphaFoldDB" id="A0A0G0WIH7"/>
<reference evidence="1 2" key="1">
    <citation type="journal article" date="2015" name="Nature">
        <title>rRNA introns, odd ribosomes, and small enigmatic genomes across a large radiation of phyla.</title>
        <authorList>
            <person name="Brown C.T."/>
            <person name="Hug L.A."/>
            <person name="Thomas B.C."/>
            <person name="Sharon I."/>
            <person name="Castelle C.J."/>
            <person name="Singh A."/>
            <person name="Wilkins M.J."/>
            <person name="Williams K.H."/>
            <person name="Banfield J.F."/>
        </authorList>
    </citation>
    <scope>NUCLEOTIDE SEQUENCE [LARGE SCALE GENOMIC DNA]</scope>
</reference>
<sequence length="76" mass="8168">MDPVFKKYGADPTGRGNVILIGDTVEGDWKLAQAVGLEFYAVTSGGMDTREKFITAGVSEDHIIDSVADLPQILLN</sequence>
<organism evidence="1 2">
    <name type="scientific">Candidatus Yanofskybacteria bacterium GW2011_GWA1_41_6</name>
    <dbReference type="NCBI Taxonomy" id="1619020"/>
    <lineage>
        <taxon>Bacteria</taxon>
        <taxon>Candidatus Yanofskyibacteriota</taxon>
    </lineage>
</organism>
<accession>A0A0G0WIH7</accession>
<gene>
    <name evidence="1" type="ORF">UU70_C0035G0009</name>
</gene>
<comment type="caution">
    <text evidence="1">The sequence shown here is derived from an EMBL/GenBank/DDBJ whole genome shotgun (WGS) entry which is preliminary data.</text>
</comment>
<name>A0A0G0WIH7_9BACT</name>
<dbReference type="Gene3D" id="3.40.50.1000">
    <property type="entry name" value="HAD superfamily/HAD-like"/>
    <property type="match status" value="1"/>
</dbReference>
<protein>
    <recommendedName>
        <fullName evidence="3">HAD-superfamily hydrolase, subfamily IIA</fullName>
    </recommendedName>
</protein>
<evidence type="ECO:0000313" key="2">
    <source>
        <dbReference type="Proteomes" id="UP000034380"/>
    </source>
</evidence>
<proteinExistence type="predicted"/>
<dbReference type="Pfam" id="PF13242">
    <property type="entry name" value="Hydrolase_like"/>
    <property type="match status" value="1"/>
</dbReference>
<evidence type="ECO:0000313" key="1">
    <source>
        <dbReference type="EMBL" id="KKS12714.1"/>
    </source>
</evidence>
<dbReference type="SUPFAM" id="SSF56784">
    <property type="entry name" value="HAD-like"/>
    <property type="match status" value="1"/>
</dbReference>
<dbReference type="EMBL" id="LCBQ01000035">
    <property type="protein sequence ID" value="KKS12714.1"/>
    <property type="molecule type" value="Genomic_DNA"/>
</dbReference>
<dbReference type="InterPro" id="IPR036412">
    <property type="entry name" value="HAD-like_sf"/>
</dbReference>
<dbReference type="InterPro" id="IPR023214">
    <property type="entry name" value="HAD_sf"/>
</dbReference>
<dbReference type="Proteomes" id="UP000034380">
    <property type="component" value="Unassembled WGS sequence"/>
</dbReference>
<evidence type="ECO:0008006" key="3">
    <source>
        <dbReference type="Google" id="ProtNLM"/>
    </source>
</evidence>